<dbReference type="SMART" id="SM00984">
    <property type="entry name" value="UDPG_MGDP_dh_C"/>
    <property type="match status" value="1"/>
</dbReference>
<dbReference type="PANTHER" id="PTHR43491:SF2">
    <property type="entry name" value="UDP-N-ACETYL-D-MANNOSAMINE DEHYDROGENASE"/>
    <property type="match status" value="1"/>
</dbReference>
<dbReference type="eggNOG" id="COG0677">
    <property type="taxonomic scope" value="Bacteria"/>
</dbReference>
<evidence type="ECO:0000256" key="1">
    <source>
        <dbReference type="ARBA" id="ARBA00006601"/>
    </source>
</evidence>
<name>D3HPA0_LEGLN</name>
<keyword evidence="2" id="KW-0560">Oxidoreductase</keyword>
<sequence length="430" mass="49328">MHKVNTMKTFAVLGLGYVGLELAVSLAEKKETYGYDISKNRIEELQQNRDRNCIVSFEKLKNSELKLTNDINLIKTANFYIVAVSTPAYFYELPNLEPLINATRSLGEVLKKGDIVVFESTVYPGTTEEVCIPILEETSHLRCGHDFNVGYSPERISPGDKEHHLQNIPKVISAQNEHTLQEIKEAYHLICDTVYPVSNIKTAEAVKILENTQRDINIAFMNEFAQIMHALGLDTHEIINGSKTKWSFIPFKPGFVGGHCIAIDPQYLAFKAKRHGVDPKIISIARQVNDGITQFIIHEMNKMLIKKNISFQKIKIGFFGVTYKENVPDIRNSLAFKLIKEMKEYGFNYIAHDPWANKKVVKEKYHLDLKEFDEMEDISVAIIIVQHDFYREKGWQQFVNKLKPAGLIMDIPNLFVEEKKDLGNITYWNL</sequence>
<dbReference type="InterPro" id="IPR014027">
    <property type="entry name" value="UDP-Glc/GDP-Man_DH_C"/>
</dbReference>
<dbReference type="PIRSF" id="PIRSF000124">
    <property type="entry name" value="UDPglc_GDPman_dh"/>
    <property type="match status" value="1"/>
</dbReference>
<dbReference type="KEGG" id="llo:LLO_0383"/>
<dbReference type="PANTHER" id="PTHR43491">
    <property type="entry name" value="UDP-N-ACETYL-D-MANNOSAMINE DEHYDROGENASE"/>
    <property type="match status" value="1"/>
</dbReference>
<dbReference type="NCBIfam" id="TIGR03026">
    <property type="entry name" value="NDP-sugDHase"/>
    <property type="match status" value="1"/>
</dbReference>
<evidence type="ECO:0000313" key="6">
    <source>
        <dbReference type="EMBL" id="CBJ10714.1"/>
    </source>
</evidence>
<dbReference type="Pfam" id="PF00984">
    <property type="entry name" value="UDPG_MGDP_dh"/>
    <property type="match status" value="1"/>
</dbReference>
<comment type="similarity">
    <text evidence="1 4">Belongs to the UDP-glucose/GDP-mannose dehydrogenase family.</text>
</comment>
<dbReference type="GO" id="GO:0000271">
    <property type="term" value="P:polysaccharide biosynthetic process"/>
    <property type="evidence" value="ECO:0007669"/>
    <property type="project" value="InterPro"/>
</dbReference>
<dbReference type="SUPFAM" id="SSF52413">
    <property type="entry name" value="UDP-glucose/GDP-mannose dehydrogenase C-terminal domain"/>
    <property type="match status" value="1"/>
</dbReference>
<dbReference type="STRING" id="661367.LLO_0383"/>
<dbReference type="PIRSF" id="PIRSF500136">
    <property type="entry name" value="UDP_ManNAc_DH"/>
    <property type="match status" value="1"/>
</dbReference>
<keyword evidence="7" id="KW-1185">Reference proteome</keyword>
<organism evidence="6 7">
    <name type="scientific">Legionella longbeachae serogroup 1 (strain NSW150)</name>
    <dbReference type="NCBI Taxonomy" id="661367"/>
    <lineage>
        <taxon>Bacteria</taxon>
        <taxon>Pseudomonadati</taxon>
        <taxon>Pseudomonadota</taxon>
        <taxon>Gammaproteobacteria</taxon>
        <taxon>Legionellales</taxon>
        <taxon>Legionellaceae</taxon>
        <taxon>Legionella</taxon>
    </lineage>
</organism>
<dbReference type="Pfam" id="PF03721">
    <property type="entry name" value="UDPG_MGDP_dh_N"/>
    <property type="match status" value="1"/>
</dbReference>
<accession>D3HPA0</accession>
<gene>
    <name evidence="6" type="primary">capL</name>
    <name evidence="6" type="ordered locus">LLO_0383</name>
</gene>
<dbReference type="GO" id="GO:0016616">
    <property type="term" value="F:oxidoreductase activity, acting on the CH-OH group of donors, NAD or NADP as acceptor"/>
    <property type="evidence" value="ECO:0007669"/>
    <property type="project" value="InterPro"/>
</dbReference>
<dbReference type="GO" id="GO:0016628">
    <property type="term" value="F:oxidoreductase activity, acting on the CH-CH group of donors, NAD or NADP as acceptor"/>
    <property type="evidence" value="ECO:0007669"/>
    <property type="project" value="InterPro"/>
</dbReference>
<dbReference type="Gene3D" id="3.40.50.720">
    <property type="entry name" value="NAD(P)-binding Rossmann-like Domain"/>
    <property type="match status" value="2"/>
</dbReference>
<dbReference type="InterPro" id="IPR014026">
    <property type="entry name" value="UDP-Glc/GDP-Man_DH_dimer"/>
</dbReference>
<dbReference type="EMBL" id="FN650140">
    <property type="protein sequence ID" value="CBJ10714.1"/>
    <property type="molecule type" value="Genomic_DNA"/>
</dbReference>
<dbReference type="InterPro" id="IPR028359">
    <property type="entry name" value="UDP_ManNAc/GlcNAc_DH"/>
</dbReference>
<evidence type="ECO:0000259" key="5">
    <source>
        <dbReference type="SMART" id="SM00984"/>
    </source>
</evidence>
<reference evidence="6 7" key="1">
    <citation type="journal article" date="2010" name="PLoS Genet.">
        <title>Analysis of the Legionella longbeachae genome and transcriptome uncovers unique strategies to cause Legionnaires' disease.</title>
        <authorList>
            <person name="Cazalet C."/>
            <person name="Gomez-Valero L."/>
            <person name="Rusniok C."/>
            <person name="Lomma M."/>
            <person name="Dervins-Ravault D."/>
            <person name="Newton H."/>
            <person name="Sansom F."/>
            <person name="Jarraud S."/>
            <person name="Zidane N."/>
            <person name="Ma L."/>
            <person name="Bouchier C."/>
            <person name="Etienne J."/>
            <person name="Hartland E."/>
            <person name="Buchrieser C."/>
        </authorList>
    </citation>
    <scope>NUCLEOTIDE SEQUENCE [LARGE SCALE GENOMIC DNA]</scope>
    <source>
        <strain evidence="6 7">NSW150</strain>
    </source>
</reference>
<dbReference type="SUPFAM" id="SSF51735">
    <property type="entry name" value="NAD(P)-binding Rossmann-fold domains"/>
    <property type="match status" value="1"/>
</dbReference>
<dbReference type="InterPro" id="IPR036220">
    <property type="entry name" value="UDP-Glc/GDP-Man_DH_C_sf"/>
</dbReference>
<dbReference type="InterPro" id="IPR036291">
    <property type="entry name" value="NAD(P)-bd_dom_sf"/>
</dbReference>
<keyword evidence="3" id="KW-0520">NAD</keyword>
<dbReference type="OrthoDB" id="9803238at2"/>
<dbReference type="AlphaFoldDB" id="D3HPA0"/>
<protein>
    <submittedName>
        <fullName evidence="6">Protein capL</fullName>
    </submittedName>
</protein>
<evidence type="ECO:0000313" key="7">
    <source>
        <dbReference type="Proteomes" id="UP000001060"/>
    </source>
</evidence>
<dbReference type="HOGENOM" id="CLU_023810_3_1_6"/>
<dbReference type="GO" id="GO:0051287">
    <property type="term" value="F:NAD binding"/>
    <property type="evidence" value="ECO:0007669"/>
    <property type="project" value="InterPro"/>
</dbReference>
<evidence type="ECO:0000256" key="2">
    <source>
        <dbReference type="ARBA" id="ARBA00023002"/>
    </source>
</evidence>
<dbReference type="InterPro" id="IPR017476">
    <property type="entry name" value="UDP-Glc/GDP-Man"/>
</dbReference>
<dbReference type="Pfam" id="PF03720">
    <property type="entry name" value="UDPG_MGDP_dh_C"/>
    <property type="match status" value="1"/>
</dbReference>
<proteinExistence type="inferred from homology"/>
<feature type="domain" description="UDP-glucose/GDP-mannose dehydrogenase C-terminal" evidence="5">
    <location>
        <begin position="317"/>
        <end position="417"/>
    </location>
</feature>
<dbReference type="Proteomes" id="UP000001060">
    <property type="component" value="Chromosome"/>
</dbReference>
<dbReference type="InterPro" id="IPR008927">
    <property type="entry name" value="6-PGluconate_DH-like_C_sf"/>
</dbReference>
<dbReference type="SUPFAM" id="SSF48179">
    <property type="entry name" value="6-phosphogluconate dehydrogenase C-terminal domain-like"/>
    <property type="match status" value="1"/>
</dbReference>
<evidence type="ECO:0000256" key="3">
    <source>
        <dbReference type="ARBA" id="ARBA00023027"/>
    </source>
</evidence>
<dbReference type="InterPro" id="IPR001732">
    <property type="entry name" value="UDP-Glc/GDP-Man_DH_N"/>
</dbReference>
<evidence type="ECO:0000256" key="4">
    <source>
        <dbReference type="PIRNR" id="PIRNR000124"/>
    </source>
</evidence>